<reference evidence="2 3" key="1">
    <citation type="submission" date="2020-11" db="EMBL/GenBank/DDBJ databases">
        <authorList>
            <person name="Wallbank WR R."/>
            <person name="Pardo Diaz C."/>
            <person name="Kozak K."/>
            <person name="Martin S."/>
            <person name="Jiggins C."/>
            <person name="Moest M."/>
            <person name="Warren A I."/>
            <person name="Generalovic N T."/>
            <person name="Byers J.R.P. K."/>
            <person name="Montejo-Kovacevich G."/>
            <person name="Yen C E."/>
        </authorList>
    </citation>
    <scope>NUCLEOTIDE SEQUENCE [LARGE SCALE GENOMIC DNA]</scope>
</reference>
<accession>A0A7R8UP92</accession>
<evidence type="ECO:0000256" key="1">
    <source>
        <dbReference type="SAM" id="MobiDB-lite"/>
    </source>
</evidence>
<gene>
    <name evidence="2" type="ORF">HERILL_LOCUS7382</name>
</gene>
<organism evidence="2 3">
    <name type="scientific">Hermetia illucens</name>
    <name type="common">Black soldier fly</name>
    <dbReference type="NCBI Taxonomy" id="343691"/>
    <lineage>
        <taxon>Eukaryota</taxon>
        <taxon>Metazoa</taxon>
        <taxon>Ecdysozoa</taxon>
        <taxon>Arthropoda</taxon>
        <taxon>Hexapoda</taxon>
        <taxon>Insecta</taxon>
        <taxon>Pterygota</taxon>
        <taxon>Neoptera</taxon>
        <taxon>Endopterygota</taxon>
        <taxon>Diptera</taxon>
        <taxon>Brachycera</taxon>
        <taxon>Stratiomyomorpha</taxon>
        <taxon>Stratiomyidae</taxon>
        <taxon>Hermetiinae</taxon>
        <taxon>Hermetia</taxon>
    </lineage>
</organism>
<name>A0A7R8UP92_HERIL</name>
<proteinExistence type="predicted"/>
<feature type="compositionally biased region" description="Polar residues" evidence="1">
    <location>
        <begin position="59"/>
        <end position="70"/>
    </location>
</feature>
<dbReference type="InParanoid" id="A0A7R8UP92"/>
<protein>
    <submittedName>
        <fullName evidence="2">Uncharacterized protein</fullName>
    </submittedName>
</protein>
<keyword evidence="3" id="KW-1185">Reference proteome</keyword>
<evidence type="ECO:0000313" key="2">
    <source>
        <dbReference type="EMBL" id="CAD7084494.1"/>
    </source>
</evidence>
<evidence type="ECO:0000313" key="3">
    <source>
        <dbReference type="Proteomes" id="UP000594454"/>
    </source>
</evidence>
<dbReference type="AlphaFoldDB" id="A0A7R8UP92"/>
<sequence length="129" mass="14500">MQARPELLLTLDRTALQSKKNCQKCNSECVSDDVVEKALDQTKNKFIGQVEILDRDLNRSPSESRITSTTEDSDNYNRHSTGQNSMSKASTFAIGYGDVSSKDNDDKWIEGLLWCFRKCLCIGNVNGEE</sequence>
<feature type="region of interest" description="Disordered" evidence="1">
    <location>
        <begin position="58"/>
        <end position="85"/>
    </location>
</feature>
<dbReference type="EMBL" id="LR899011">
    <property type="protein sequence ID" value="CAD7084494.1"/>
    <property type="molecule type" value="Genomic_DNA"/>
</dbReference>
<dbReference type="Proteomes" id="UP000594454">
    <property type="component" value="Chromosome 3"/>
</dbReference>